<keyword evidence="8" id="KW-1185">Reference proteome</keyword>
<feature type="transmembrane region" description="Helical" evidence="5">
    <location>
        <begin position="268"/>
        <end position="293"/>
    </location>
</feature>
<evidence type="ECO:0000313" key="8">
    <source>
        <dbReference type="Proteomes" id="UP000289738"/>
    </source>
</evidence>
<feature type="transmembrane region" description="Helical" evidence="5">
    <location>
        <begin position="422"/>
        <end position="443"/>
    </location>
</feature>
<dbReference type="InterPro" id="IPR013525">
    <property type="entry name" value="ABC2_TM"/>
</dbReference>
<evidence type="ECO:0000256" key="3">
    <source>
        <dbReference type="ARBA" id="ARBA00022989"/>
    </source>
</evidence>
<keyword evidence="3 5" id="KW-1133">Transmembrane helix</keyword>
<comment type="caution">
    <text evidence="7">The sequence shown here is derived from an EMBL/GenBank/DDBJ whole genome shotgun (WGS) entry which is preliminary data.</text>
</comment>
<sequence length="540" mass="61814">MEVTSGLALLFQQFSALLRKNLLLSWRNRKATLLQVLSPLFFMFLIFAIDKAIKAQYSNTTYYKSVPEPPLRPSPSIPPCENKFFVKLPCYDFVWSGDRNPRIRTIVEAIMNNNPGRTIPPSKVKSFSDKAAVDEWLLNNPMHCPGALHFVERSKTIISYGLQTNSTYVQKRGKYEDPTFAFQLPLQLAAEREIARNLIGDSNFSWNVFLREFAHPATAPFSTVSSVGPTFFLAIAMFNFVLQMSSLVTEKELKLRQAMTMMGLYDSAYWLSWLIWEAFITLLSSLLVVLFGMMFQFRFFLKNDFLVVFFVFFLFELNSNFSWNVFLREFAHPATAPFSTVSSVGPTFFLAIAMFNFVLQMSSLVTEKELKLRQAMTMMGLYDSAYWLSWLIWEAFITLLSSLLVVLFGMMFQFRFFLKNDFLVVFFVFFLFELSMTGLAFMLSAFISKSSSATTVGFSIFIVGFVTQLVTQAGFPYSDSISKTFRIIWSFFPPNPFAQALYILSEAVSTSEVHGIRWSKRGQCGPDDEDCVITIVCNNL</sequence>
<dbReference type="PANTHER" id="PTHR19229:SF205">
    <property type="entry name" value="ABC TRANSPORTER A FAMILY MEMBER 1-RELATED"/>
    <property type="match status" value="1"/>
</dbReference>
<reference evidence="7 8" key="1">
    <citation type="submission" date="2019-01" db="EMBL/GenBank/DDBJ databases">
        <title>Sequencing of cultivated peanut Arachis hypogaea provides insights into genome evolution and oil improvement.</title>
        <authorList>
            <person name="Chen X."/>
        </authorList>
    </citation>
    <scope>NUCLEOTIDE SEQUENCE [LARGE SCALE GENOMIC DNA]</scope>
    <source>
        <strain evidence="8">cv. Fuhuasheng</strain>
        <tissue evidence="7">Leaves</tissue>
    </source>
</reference>
<evidence type="ECO:0000256" key="2">
    <source>
        <dbReference type="ARBA" id="ARBA00022692"/>
    </source>
</evidence>
<dbReference type="EMBL" id="SDMP01000015">
    <property type="protein sequence ID" value="RYR08554.1"/>
    <property type="molecule type" value="Genomic_DNA"/>
</dbReference>
<dbReference type="GO" id="GO:0016020">
    <property type="term" value="C:membrane"/>
    <property type="evidence" value="ECO:0007669"/>
    <property type="project" value="UniProtKB-SubCell"/>
</dbReference>
<dbReference type="InterPro" id="IPR026082">
    <property type="entry name" value="ABCA"/>
</dbReference>
<accession>A0A444Z3D4</accession>
<feature type="transmembrane region" description="Helical" evidence="5">
    <location>
        <begin position="455"/>
        <end position="475"/>
    </location>
</feature>
<dbReference type="Proteomes" id="UP000289738">
    <property type="component" value="Chromosome B05"/>
</dbReference>
<dbReference type="GO" id="GO:0005319">
    <property type="term" value="F:lipid transporter activity"/>
    <property type="evidence" value="ECO:0007669"/>
    <property type="project" value="TreeGrafter"/>
</dbReference>
<evidence type="ECO:0000256" key="5">
    <source>
        <dbReference type="SAM" id="Phobius"/>
    </source>
</evidence>
<evidence type="ECO:0000256" key="1">
    <source>
        <dbReference type="ARBA" id="ARBA00004141"/>
    </source>
</evidence>
<gene>
    <name evidence="7" type="ORF">Ahy_B05g076286</name>
</gene>
<feature type="transmembrane region" description="Helical" evidence="5">
    <location>
        <begin position="387"/>
        <end position="410"/>
    </location>
</feature>
<dbReference type="PANTHER" id="PTHR19229">
    <property type="entry name" value="ATP-BINDING CASSETTE TRANSPORTER SUBFAMILY A ABCA"/>
    <property type="match status" value="1"/>
</dbReference>
<dbReference type="AlphaFoldDB" id="A0A444Z3D4"/>
<protein>
    <recommendedName>
        <fullName evidence="6">ABC-2 type transporter transmembrane domain-containing protein</fullName>
    </recommendedName>
</protein>
<dbReference type="GO" id="GO:0140359">
    <property type="term" value="F:ABC-type transporter activity"/>
    <property type="evidence" value="ECO:0007669"/>
    <property type="project" value="InterPro"/>
</dbReference>
<feature type="transmembrane region" description="Helical" evidence="5">
    <location>
        <begin position="347"/>
        <end position="366"/>
    </location>
</feature>
<evidence type="ECO:0000259" key="6">
    <source>
        <dbReference type="Pfam" id="PF12698"/>
    </source>
</evidence>
<keyword evidence="4 5" id="KW-0472">Membrane</keyword>
<evidence type="ECO:0000313" key="7">
    <source>
        <dbReference type="EMBL" id="RYR08554.1"/>
    </source>
</evidence>
<dbReference type="Pfam" id="PF12698">
    <property type="entry name" value="ABC2_membrane_3"/>
    <property type="match status" value="2"/>
</dbReference>
<feature type="transmembrane region" description="Helical" evidence="5">
    <location>
        <begin position="32"/>
        <end position="49"/>
    </location>
</feature>
<feature type="domain" description="ABC-2 type transporter transmembrane" evidence="6">
    <location>
        <begin position="340"/>
        <end position="513"/>
    </location>
</feature>
<feature type="domain" description="ABC-2 type transporter transmembrane" evidence="6">
    <location>
        <begin position="32"/>
        <end position="315"/>
    </location>
</feature>
<name>A0A444Z3D4_ARAHY</name>
<feature type="transmembrane region" description="Helical" evidence="5">
    <location>
        <begin position="230"/>
        <end position="248"/>
    </location>
</feature>
<comment type="subcellular location">
    <subcellularLocation>
        <location evidence="1">Membrane</location>
        <topology evidence="1">Multi-pass membrane protein</topology>
    </subcellularLocation>
</comment>
<proteinExistence type="predicted"/>
<evidence type="ECO:0000256" key="4">
    <source>
        <dbReference type="ARBA" id="ARBA00023136"/>
    </source>
</evidence>
<organism evidence="7 8">
    <name type="scientific">Arachis hypogaea</name>
    <name type="common">Peanut</name>
    <dbReference type="NCBI Taxonomy" id="3818"/>
    <lineage>
        <taxon>Eukaryota</taxon>
        <taxon>Viridiplantae</taxon>
        <taxon>Streptophyta</taxon>
        <taxon>Embryophyta</taxon>
        <taxon>Tracheophyta</taxon>
        <taxon>Spermatophyta</taxon>
        <taxon>Magnoliopsida</taxon>
        <taxon>eudicotyledons</taxon>
        <taxon>Gunneridae</taxon>
        <taxon>Pentapetalae</taxon>
        <taxon>rosids</taxon>
        <taxon>fabids</taxon>
        <taxon>Fabales</taxon>
        <taxon>Fabaceae</taxon>
        <taxon>Papilionoideae</taxon>
        <taxon>50 kb inversion clade</taxon>
        <taxon>dalbergioids sensu lato</taxon>
        <taxon>Dalbergieae</taxon>
        <taxon>Pterocarpus clade</taxon>
        <taxon>Arachis</taxon>
    </lineage>
</organism>
<keyword evidence="2 5" id="KW-0812">Transmembrane</keyword>
<feature type="transmembrane region" description="Helical" evidence="5">
    <location>
        <begin position="305"/>
        <end position="327"/>
    </location>
</feature>